<feature type="domain" description="HTH lysR-type" evidence="5">
    <location>
        <begin position="3"/>
        <end position="60"/>
    </location>
</feature>
<dbReference type="GO" id="GO:0003700">
    <property type="term" value="F:DNA-binding transcription factor activity"/>
    <property type="evidence" value="ECO:0007669"/>
    <property type="project" value="InterPro"/>
</dbReference>
<dbReference type="RefSeq" id="WP_132248794.1">
    <property type="nucleotide sequence ID" value="NZ_SLZU01000035.1"/>
</dbReference>
<dbReference type="SUPFAM" id="SSF53850">
    <property type="entry name" value="Periplasmic binding protein-like II"/>
    <property type="match status" value="1"/>
</dbReference>
<dbReference type="EMBL" id="SLZU01000035">
    <property type="protein sequence ID" value="TCS53689.1"/>
    <property type="molecule type" value="Genomic_DNA"/>
</dbReference>
<sequence length="300" mass="33476">MSLTYNQLIALLAVVDSGTFDRAASRLHLTQSTITKRIQELEATMGFLVFDRTKRQAILTPEGEQFVSQARETVASFDNLASFSKEGRAIATLVRLGVTELSSLTWLPRFLEASFAANPDIQFELTIDMSRNLHSSLETGELDLIVVPEMPFQSNAHIQPVADIEITLIAKPGLVPDEKILEISDLQELDFITQGRTSGFSKNISEWFANFGITTRHSVRVDSLHAMVGLAVAGRGLCITPREYLVPLINSGRIAELITTPRLPRLKYCVVYYPSPHEALFSRIADDIRESADFKKPYFT</sequence>
<evidence type="ECO:0000313" key="7">
    <source>
        <dbReference type="Proteomes" id="UP000295696"/>
    </source>
</evidence>
<name>A0A4R3IUF9_9RHOB</name>
<dbReference type="PRINTS" id="PR00039">
    <property type="entry name" value="HTHLYSR"/>
</dbReference>
<dbReference type="Proteomes" id="UP000295696">
    <property type="component" value="Unassembled WGS sequence"/>
</dbReference>
<proteinExistence type="inferred from homology"/>
<organism evidence="6 7">
    <name type="scientific">Primorskyibacter sedentarius</name>
    <dbReference type="NCBI Taxonomy" id="745311"/>
    <lineage>
        <taxon>Bacteria</taxon>
        <taxon>Pseudomonadati</taxon>
        <taxon>Pseudomonadota</taxon>
        <taxon>Alphaproteobacteria</taxon>
        <taxon>Rhodobacterales</taxon>
        <taxon>Roseobacteraceae</taxon>
        <taxon>Primorskyibacter</taxon>
    </lineage>
</organism>
<dbReference type="PANTHER" id="PTHR30126">
    <property type="entry name" value="HTH-TYPE TRANSCRIPTIONAL REGULATOR"/>
    <property type="match status" value="1"/>
</dbReference>
<dbReference type="InterPro" id="IPR036390">
    <property type="entry name" value="WH_DNA-bd_sf"/>
</dbReference>
<dbReference type="OrthoDB" id="9791253at2"/>
<dbReference type="Gene3D" id="3.40.190.290">
    <property type="match status" value="1"/>
</dbReference>
<evidence type="ECO:0000256" key="3">
    <source>
        <dbReference type="ARBA" id="ARBA00023125"/>
    </source>
</evidence>
<evidence type="ECO:0000313" key="6">
    <source>
        <dbReference type="EMBL" id="TCS53689.1"/>
    </source>
</evidence>
<dbReference type="SUPFAM" id="SSF46785">
    <property type="entry name" value="Winged helix' DNA-binding domain"/>
    <property type="match status" value="1"/>
</dbReference>
<dbReference type="PROSITE" id="PS50931">
    <property type="entry name" value="HTH_LYSR"/>
    <property type="match status" value="1"/>
</dbReference>
<evidence type="ECO:0000256" key="1">
    <source>
        <dbReference type="ARBA" id="ARBA00009437"/>
    </source>
</evidence>
<dbReference type="InterPro" id="IPR036388">
    <property type="entry name" value="WH-like_DNA-bd_sf"/>
</dbReference>
<comment type="similarity">
    <text evidence="1">Belongs to the LysR transcriptional regulatory family.</text>
</comment>
<dbReference type="AlphaFoldDB" id="A0A4R3IUF9"/>
<evidence type="ECO:0000259" key="5">
    <source>
        <dbReference type="PROSITE" id="PS50931"/>
    </source>
</evidence>
<gene>
    <name evidence="6" type="ORF">EDD52_13517</name>
</gene>
<keyword evidence="4" id="KW-0804">Transcription</keyword>
<dbReference type="FunFam" id="1.10.10.10:FF:000001">
    <property type="entry name" value="LysR family transcriptional regulator"/>
    <property type="match status" value="1"/>
</dbReference>
<dbReference type="CDD" id="cd05466">
    <property type="entry name" value="PBP2_LTTR_substrate"/>
    <property type="match status" value="1"/>
</dbReference>
<accession>A0A4R3IUF9</accession>
<evidence type="ECO:0000256" key="2">
    <source>
        <dbReference type="ARBA" id="ARBA00023015"/>
    </source>
</evidence>
<keyword evidence="2" id="KW-0805">Transcription regulation</keyword>
<dbReference type="PANTHER" id="PTHR30126:SF40">
    <property type="entry name" value="HTH-TYPE TRANSCRIPTIONAL REGULATOR GLTR"/>
    <property type="match status" value="1"/>
</dbReference>
<comment type="caution">
    <text evidence="6">The sequence shown here is derived from an EMBL/GenBank/DDBJ whole genome shotgun (WGS) entry which is preliminary data.</text>
</comment>
<dbReference type="Pfam" id="PF00126">
    <property type="entry name" value="HTH_1"/>
    <property type="match status" value="1"/>
</dbReference>
<dbReference type="InterPro" id="IPR000847">
    <property type="entry name" value="LysR_HTH_N"/>
</dbReference>
<dbReference type="GO" id="GO:0000976">
    <property type="term" value="F:transcription cis-regulatory region binding"/>
    <property type="evidence" value="ECO:0007669"/>
    <property type="project" value="TreeGrafter"/>
</dbReference>
<evidence type="ECO:0000256" key="4">
    <source>
        <dbReference type="ARBA" id="ARBA00023163"/>
    </source>
</evidence>
<dbReference type="InterPro" id="IPR005119">
    <property type="entry name" value="LysR_subst-bd"/>
</dbReference>
<protein>
    <submittedName>
        <fullName evidence="6">LysR family transcriptional regulator</fullName>
    </submittedName>
</protein>
<keyword evidence="3" id="KW-0238">DNA-binding</keyword>
<reference evidence="6 7" key="1">
    <citation type="submission" date="2019-03" db="EMBL/GenBank/DDBJ databases">
        <title>Genomic Encyclopedia of Type Strains, Phase IV (KMG-IV): sequencing the most valuable type-strain genomes for metagenomic binning, comparative biology and taxonomic classification.</title>
        <authorList>
            <person name="Goeker M."/>
        </authorList>
    </citation>
    <scope>NUCLEOTIDE SEQUENCE [LARGE SCALE GENOMIC DNA]</scope>
    <source>
        <strain evidence="6 7">DSM 104836</strain>
    </source>
</reference>
<keyword evidence="7" id="KW-1185">Reference proteome</keyword>
<dbReference type="Pfam" id="PF03466">
    <property type="entry name" value="LysR_substrate"/>
    <property type="match status" value="1"/>
</dbReference>
<dbReference type="Gene3D" id="1.10.10.10">
    <property type="entry name" value="Winged helix-like DNA-binding domain superfamily/Winged helix DNA-binding domain"/>
    <property type="match status" value="1"/>
</dbReference>